<keyword evidence="2" id="KW-0963">Cytoplasm</keyword>
<dbReference type="RefSeq" id="XP_048129820.1">
    <property type="nucleotide sequence ID" value="XM_048273863.1"/>
</dbReference>
<dbReference type="InterPro" id="IPR012940">
    <property type="entry name" value="NABP"/>
</dbReference>
<feature type="domain" description="PUM-HD" evidence="7">
    <location>
        <begin position="645"/>
        <end position="985"/>
    </location>
</feature>
<comment type="subcellular location">
    <subcellularLocation>
        <location evidence="1">Cytoplasm</location>
    </subcellularLocation>
</comment>
<feature type="repeat" description="Pumilio" evidence="6">
    <location>
        <begin position="846"/>
        <end position="881"/>
    </location>
</feature>
<dbReference type="Pfam" id="PF07990">
    <property type="entry name" value="NABP"/>
    <property type="match status" value="1"/>
</dbReference>
<evidence type="ECO:0000256" key="4">
    <source>
        <dbReference type="ARBA" id="ARBA00022845"/>
    </source>
</evidence>
<dbReference type="PANTHER" id="PTHR12537">
    <property type="entry name" value="RNA BINDING PROTEIN PUMILIO-RELATED"/>
    <property type="match status" value="1"/>
</dbReference>
<dbReference type="Gene3D" id="1.25.10.10">
    <property type="entry name" value="Leucine-rich Repeat Variant"/>
    <property type="match status" value="1"/>
</dbReference>
<accession>A0ABM3GZP3</accession>
<dbReference type="SUPFAM" id="SSF48371">
    <property type="entry name" value="ARM repeat"/>
    <property type="match status" value="1"/>
</dbReference>
<feature type="repeat" description="Pumilio" evidence="6">
    <location>
        <begin position="737"/>
        <end position="772"/>
    </location>
</feature>
<dbReference type="InterPro" id="IPR033133">
    <property type="entry name" value="PUM-HD"/>
</dbReference>
<feature type="repeat" description="Pumilio" evidence="6">
    <location>
        <begin position="882"/>
        <end position="917"/>
    </location>
</feature>
<evidence type="ECO:0000313" key="9">
    <source>
        <dbReference type="RefSeq" id="XP_048129819.1"/>
    </source>
</evidence>
<dbReference type="InterPro" id="IPR001313">
    <property type="entry name" value="Pumilio_RNA-bd_rpt"/>
</dbReference>
<dbReference type="PANTHER" id="PTHR12537:SF121">
    <property type="entry name" value="PUMILIO HOMOLOG 5"/>
    <property type="match status" value="1"/>
</dbReference>
<keyword evidence="3" id="KW-0677">Repeat</keyword>
<feature type="repeat" description="Pumilio" evidence="6">
    <location>
        <begin position="809"/>
        <end position="845"/>
    </location>
</feature>
<keyword evidence="5" id="KW-0694">RNA-binding</keyword>
<feature type="repeat" description="Pumilio" evidence="6">
    <location>
        <begin position="918"/>
        <end position="959"/>
    </location>
</feature>
<evidence type="ECO:0000256" key="5">
    <source>
        <dbReference type="ARBA" id="ARBA00022884"/>
    </source>
</evidence>
<keyword evidence="8" id="KW-1185">Reference proteome</keyword>
<dbReference type="Proteomes" id="UP000827889">
    <property type="component" value="Chromosome 2"/>
</dbReference>
<feature type="repeat" description="Pumilio" evidence="6">
    <location>
        <begin position="773"/>
        <end position="808"/>
    </location>
</feature>
<dbReference type="SMART" id="SM00025">
    <property type="entry name" value="Pumilio"/>
    <property type="match status" value="8"/>
</dbReference>
<dbReference type="InterPro" id="IPR033712">
    <property type="entry name" value="Pumilio_RNA-bd"/>
</dbReference>
<dbReference type="InterPro" id="IPR011989">
    <property type="entry name" value="ARM-like"/>
</dbReference>
<evidence type="ECO:0000313" key="8">
    <source>
        <dbReference type="Proteomes" id="UP000827889"/>
    </source>
</evidence>
<name>A0ABM3GZP3_9MYRT</name>
<dbReference type="PROSITE" id="PS50302">
    <property type="entry name" value="PUM"/>
    <property type="match status" value="8"/>
</dbReference>
<dbReference type="PROSITE" id="PS50303">
    <property type="entry name" value="PUM_HD"/>
    <property type="match status" value="1"/>
</dbReference>
<dbReference type="Pfam" id="PF00806">
    <property type="entry name" value="PUF"/>
    <property type="match status" value="8"/>
</dbReference>
<dbReference type="GeneID" id="115752674"/>
<feature type="repeat" description="Pumilio" evidence="6">
    <location>
        <begin position="701"/>
        <end position="736"/>
    </location>
</feature>
<evidence type="ECO:0000256" key="1">
    <source>
        <dbReference type="ARBA" id="ARBA00004496"/>
    </source>
</evidence>
<dbReference type="CDD" id="cd07920">
    <property type="entry name" value="Pumilio"/>
    <property type="match status" value="1"/>
</dbReference>
<evidence type="ECO:0000256" key="2">
    <source>
        <dbReference type="ARBA" id="ARBA00022490"/>
    </source>
</evidence>
<evidence type="ECO:0000256" key="6">
    <source>
        <dbReference type="PROSITE-ProRule" id="PRU00317"/>
    </source>
</evidence>
<reference evidence="8 9" key="1">
    <citation type="submission" date="2025-05" db="UniProtKB">
        <authorList>
            <consortium name="RefSeq"/>
        </authorList>
    </citation>
    <scope>NUCLEOTIDE SEQUENCE [LARGE SCALE GENOMIC DNA]</scope>
    <source>
        <tissue evidence="9 10">Leaf</tissue>
    </source>
</reference>
<proteinExistence type="predicted"/>
<gene>
    <name evidence="9 10" type="primary">LOC115752674</name>
</gene>
<dbReference type="RefSeq" id="XP_048129819.1">
    <property type="nucleotide sequence ID" value="XM_048273862.1"/>
</dbReference>
<evidence type="ECO:0000259" key="7">
    <source>
        <dbReference type="PROSITE" id="PS50303"/>
    </source>
</evidence>
<feature type="repeat" description="Pumilio" evidence="6">
    <location>
        <begin position="665"/>
        <end position="700"/>
    </location>
</feature>
<protein>
    <submittedName>
        <fullName evidence="9 10">Pumilio homolog 5 isoform X1</fullName>
    </submittedName>
</protein>
<sequence length="997" mass="109766">MATEIPMRMVENGGARKCPSSRDHTTFRPPLKTTAAEELGSILRGHRVQGSEMGTMPNRSGSAPPSMEGSFAAIANLLARNNVNMDETLANLGSAIEDSEIEEKLRSDPAYVAYYCSHVNLNPRLPPPLISRENRRLVSHIGGLGNSWRLTSLDDSGNGSLHLSRGSLFTHNEEPEDEKSLSQNIEFGVESRIHMPIQNVVSSSGRHKSLVDLIQEDFPRTPSPVYNQTRSLSHVNEQSIDRDVHGIALDVSSFNITEVSKSNSGSIDVNAESSNLNPQEIELISNGETLHTPFASSPNVGEKFSTIHEDGTMKEINVGNEASIRGLDISGTDESNLKNAEEHAYRRSTPLQPASILNGTQHRGPVVHGQGSYQHPPARMERYAFGHPRSTHVEGQSTMHSPGLTPPLYTAASYINSNTFYPNLQMPGMFAPQYNMGGYALGSAVLPPYMAAYSPHSGFSLSAPALNGRGSGVSTGQGISNVGDAPHMNKMYGQYGLTFQPPFADPLPMSYFHHPLEDAYGAPSHFGHFSRGGVGGSMDSFASQNDVAFTSHLADQKLEFQPNGSLNIPSPRSSNFYGSPRGVVAISQFPGSPLASPILPSSPIGGMSHLGRRNDVRFSQGSSRNGGIYSGWQGQRGVNGFDDAKRNTFLEELKSSNARKFELSDIVGRIVEFSVDQHGSRFIQQKLENCSFEDKAAVFSEVLPHASKLMTDVFGNYVIQKFFEHGRPEQRKELADQLTGQMLQLSLQMYGCRVIQKALEVIELDQKTILVEELDGQVMRCVRDQNGNHVIQKCIERVPTERIGFIISAFRGQVATLSTHPYGCRVIQRVLEHCCDEGQSQCIVDEILDSAYLLAQDQYGNYVTQHVLERGKPQERSQIISKLTGNIVPLSQHKYASNVVEKCLEHGDAAERELLVEEIIGQSEENDNLLAMMKDQYANYVVQKILEVSNDKHREVLLSRIKVHLHALKKYTYGKHIVARFEQLSVEDGQALEPSSS</sequence>
<evidence type="ECO:0000256" key="3">
    <source>
        <dbReference type="ARBA" id="ARBA00022737"/>
    </source>
</evidence>
<keyword evidence="4" id="KW-0810">Translation regulation</keyword>
<evidence type="ECO:0000313" key="10">
    <source>
        <dbReference type="RefSeq" id="XP_048129820.1"/>
    </source>
</evidence>
<dbReference type="InterPro" id="IPR016024">
    <property type="entry name" value="ARM-type_fold"/>
</dbReference>
<organism evidence="8 10">
    <name type="scientific">Rhodamnia argentea</name>
    <dbReference type="NCBI Taxonomy" id="178133"/>
    <lineage>
        <taxon>Eukaryota</taxon>
        <taxon>Viridiplantae</taxon>
        <taxon>Streptophyta</taxon>
        <taxon>Embryophyta</taxon>
        <taxon>Tracheophyta</taxon>
        <taxon>Spermatophyta</taxon>
        <taxon>Magnoliopsida</taxon>
        <taxon>eudicotyledons</taxon>
        <taxon>Gunneridae</taxon>
        <taxon>Pentapetalae</taxon>
        <taxon>rosids</taxon>
        <taxon>malvids</taxon>
        <taxon>Myrtales</taxon>
        <taxon>Myrtaceae</taxon>
        <taxon>Myrtoideae</taxon>
        <taxon>Myrteae</taxon>
        <taxon>Australasian group</taxon>
        <taxon>Rhodamnia</taxon>
    </lineage>
</organism>